<proteinExistence type="predicted"/>
<reference evidence="1" key="1">
    <citation type="submission" date="2017-07" db="EMBL/GenBank/DDBJ databases">
        <authorList>
            <person name="Mikheyev A."/>
            <person name="Grau M."/>
        </authorList>
    </citation>
    <scope>NUCLEOTIDE SEQUENCE</scope>
    <source>
        <tissue evidence="1">Venom_gland</tissue>
    </source>
</reference>
<organism evidence="1">
    <name type="scientific">Micrurus surinamensis</name>
    <name type="common">Surinam coral snake</name>
    <dbReference type="NCBI Taxonomy" id="129470"/>
    <lineage>
        <taxon>Eukaryota</taxon>
        <taxon>Metazoa</taxon>
        <taxon>Chordata</taxon>
        <taxon>Craniata</taxon>
        <taxon>Vertebrata</taxon>
        <taxon>Euteleostomi</taxon>
        <taxon>Lepidosauria</taxon>
        <taxon>Squamata</taxon>
        <taxon>Bifurcata</taxon>
        <taxon>Unidentata</taxon>
        <taxon>Episquamata</taxon>
        <taxon>Toxicofera</taxon>
        <taxon>Serpentes</taxon>
        <taxon>Colubroidea</taxon>
        <taxon>Elapidae</taxon>
        <taxon>Elapinae</taxon>
        <taxon>Micrurus</taxon>
    </lineage>
</organism>
<dbReference type="AlphaFoldDB" id="A0A2D4PNN1"/>
<dbReference type="PANTHER" id="PTHR31540">
    <property type="entry name" value="CENTROSOMAL PROTEIN OF 131 KDA"/>
    <property type="match status" value="1"/>
</dbReference>
<accession>A0A2D4PNN1</accession>
<dbReference type="GO" id="GO:0010824">
    <property type="term" value="P:regulation of centrosome duplication"/>
    <property type="evidence" value="ECO:0007669"/>
    <property type="project" value="TreeGrafter"/>
</dbReference>
<sequence length="151" mass="16473">MKSARGSSSSFQGNGVNGMDLILTGLPMQVLQRPSSASPGKHIARSISVITENKPKRNILEDAGLATSRAMNNLRRSNSTTQVNQQMNDAIISSDHHDDFLTLFNSSSTGRKKLASLSKDSPEKKTTWNILVRAKMHAYSLEELPKPGPKP</sequence>
<evidence type="ECO:0000313" key="1">
    <source>
        <dbReference type="EMBL" id="LAB59580.1"/>
    </source>
</evidence>
<dbReference type="EMBL" id="IACN01080411">
    <property type="protein sequence ID" value="LAB59580.1"/>
    <property type="molecule type" value="Transcribed_RNA"/>
</dbReference>
<name>A0A2D4PNN1_MICSU</name>
<protein>
    <submittedName>
        <fullName evidence="1">Uncharacterized protein</fullName>
    </submittedName>
</protein>
<reference evidence="1" key="2">
    <citation type="submission" date="2017-11" db="EMBL/GenBank/DDBJ databases">
        <title>Coralsnake Venomics: Analyses of Venom Gland Transcriptomes and Proteomes of Six Brazilian Taxa.</title>
        <authorList>
            <person name="Aird S.D."/>
            <person name="Jorge da Silva N."/>
            <person name="Qiu L."/>
            <person name="Villar-Briones A."/>
            <person name="Aparecida-Saddi V."/>
            <person name="Campos-Telles M.P."/>
            <person name="Grau M."/>
            <person name="Mikheyev A.S."/>
        </authorList>
    </citation>
    <scope>NUCLEOTIDE SEQUENCE</scope>
    <source>
        <tissue evidence="1">Venom_gland</tissue>
    </source>
</reference>
<dbReference type="GO" id="GO:0034451">
    <property type="term" value="C:centriolar satellite"/>
    <property type="evidence" value="ECO:0007669"/>
    <property type="project" value="TreeGrafter"/>
</dbReference>
<dbReference type="GO" id="GO:0005929">
    <property type="term" value="C:cilium"/>
    <property type="evidence" value="ECO:0007669"/>
    <property type="project" value="GOC"/>
</dbReference>
<dbReference type="InterPro" id="IPR030465">
    <property type="entry name" value="CEP131"/>
</dbReference>
<dbReference type="PANTHER" id="PTHR31540:SF1">
    <property type="entry name" value="CENTROSOMAL PROTEIN OF 131 KDA"/>
    <property type="match status" value="1"/>
</dbReference>
<dbReference type="GO" id="GO:0035735">
    <property type="term" value="P:intraciliary transport involved in cilium assembly"/>
    <property type="evidence" value="ECO:0007669"/>
    <property type="project" value="InterPro"/>
</dbReference>